<sequence length="28" mass="3214">MANIIPVTIFLSQKIRLIALEYIKLAQI</sequence>
<name>A0A383ANB0_9ZZZZ</name>
<dbReference type="AlphaFoldDB" id="A0A383ANB0"/>
<evidence type="ECO:0000313" key="1">
    <source>
        <dbReference type="EMBL" id="SVE09174.1"/>
    </source>
</evidence>
<accession>A0A383ANB0</accession>
<dbReference type="EMBL" id="UINC01193514">
    <property type="protein sequence ID" value="SVE09174.1"/>
    <property type="molecule type" value="Genomic_DNA"/>
</dbReference>
<reference evidence="1" key="1">
    <citation type="submission" date="2018-05" db="EMBL/GenBank/DDBJ databases">
        <authorList>
            <person name="Lanie J.A."/>
            <person name="Ng W.-L."/>
            <person name="Kazmierczak K.M."/>
            <person name="Andrzejewski T.M."/>
            <person name="Davidsen T.M."/>
            <person name="Wayne K.J."/>
            <person name="Tettelin H."/>
            <person name="Glass J.I."/>
            <person name="Rusch D."/>
            <person name="Podicherti R."/>
            <person name="Tsui H.-C.T."/>
            <person name="Winkler M.E."/>
        </authorList>
    </citation>
    <scope>NUCLEOTIDE SEQUENCE</scope>
</reference>
<protein>
    <submittedName>
        <fullName evidence="1">Uncharacterized protein</fullName>
    </submittedName>
</protein>
<proteinExistence type="predicted"/>
<organism evidence="1">
    <name type="scientific">marine metagenome</name>
    <dbReference type="NCBI Taxonomy" id="408172"/>
    <lineage>
        <taxon>unclassified sequences</taxon>
        <taxon>metagenomes</taxon>
        <taxon>ecological metagenomes</taxon>
    </lineage>
</organism>
<gene>
    <name evidence="1" type="ORF">METZ01_LOCUS462028</name>
</gene>